<dbReference type="Gene3D" id="3.80.10.10">
    <property type="entry name" value="Ribonuclease Inhibitor"/>
    <property type="match status" value="1"/>
</dbReference>
<dbReference type="Proteomes" id="UP000821837">
    <property type="component" value="Unassembled WGS sequence"/>
</dbReference>
<dbReference type="PANTHER" id="PTHR47679:SF2">
    <property type="entry name" value="C-TERMINAL OF ROC (COR) DOMAIN-CONTAINING PROTEIN"/>
    <property type="match status" value="1"/>
</dbReference>
<sequence>MAGASEDLPSSSFSTGDYGACLEVILSSCTQGHTRVCHLLSYLTDFNAALWNIGLQLREVDAGKQPGYLVVVTVPGTCDEFPLCDVCAHNEELAVSYLRRLLRVHRCIVSAEMNCGVANAAMVIEALASSSSLRRLTVRGIELLGEWEARARGPPPASVGCLASGYVYLNDSLATPVIPLLLQRNSDTALTSLDVTELSMTPSGVNMLITTLMENESLTELALGYDVFAGYPGDESYVFPFERYLKMKHATLKKLTLKTFIPFTRVGRLRALARAISSMTTLKELHAEWPSRQELCAIFASAVFQSRSLRSVRLLLRDVDDGTVVLSPFEEGELPRRIPSWPSALRKNRVLRNLDLDVSWCRTKHCLRLLNVLARNRGSLRTLSLRHLLDEGCLKAVCDTIRKKGLAQWVCIKEHKVEVGDAPILPLYPELTSVTVCSQFLLGNVSVLQNVFGALATCHHVTSLRLLLRTCNSPTFDSLATYIEGASALKEIKLRIQTGSTYDSDDEESEPEVDVDDVDASVTQALQLLYNALCSNLYITKLHLFSRITLSEDYCRMFAEYATLSYGRLYELSLKHVNSPGHFARRLVPPFRRNYSLLLLEVPGCLKPDPDMYGTQDVIRRNCGIVERATRFVMGAHDRYGASALEFVSEHPKLVENIRREAALPGDFEARNKIAGVLRLLRGIHIHEFMRMTGVVERKVVCDYREQDDGTQLDKLNFACWTHIRQYLKLTDVVLDWDLV</sequence>
<accession>A0A9D4PLQ2</accession>
<evidence type="ECO:0000313" key="2">
    <source>
        <dbReference type="Proteomes" id="UP000821837"/>
    </source>
</evidence>
<evidence type="ECO:0000313" key="1">
    <source>
        <dbReference type="EMBL" id="KAH7944255.1"/>
    </source>
</evidence>
<dbReference type="PANTHER" id="PTHR47679">
    <property type="entry name" value="PROTEIN TORNADO 1"/>
    <property type="match status" value="1"/>
</dbReference>
<dbReference type="SUPFAM" id="SSF52047">
    <property type="entry name" value="RNI-like"/>
    <property type="match status" value="1"/>
</dbReference>
<organism evidence="1 2">
    <name type="scientific">Rhipicephalus sanguineus</name>
    <name type="common">Brown dog tick</name>
    <name type="synonym">Ixodes sanguineus</name>
    <dbReference type="NCBI Taxonomy" id="34632"/>
    <lineage>
        <taxon>Eukaryota</taxon>
        <taxon>Metazoa</taxon>
        <taxon>Ecdysozoa</taxon>
        <taxon>Arthropoda</taxon>
        <taxon>Chelicerata</taxon>
        <taxon>Arachnida</taxon>
        <taxon>Acari</taxon>
        <taxon>Parasitiformes</taxon>
        <taxon>Ixodida</taxon>
        <taxon>Ixodoidea</taxon>
        <taxon>Ixodidae</taxon>
        <taxon>Rhipicephalinae</taxon>
        <taxon>Rhipicephalus</taxon>
        <taxon>Rhipicephalus</taxon>
    </lineage>
</organism>
<dbReference type="EMBL" id="JABSTV010001253">
    <property type="protein sequence ID" value="KAH7944255.1"/>
    <property type="molecule type" value="Genomic_DNA"/>
</dbReference>
<comment type="caution">
    <text evidence="1">The sequence shown here is derived from an EMBL/GenBank/DDBJ whole genome shotgun (WGS) entry which is preliminary data.</text>
</comment>
<protein>
    <recommendedName>
        <fullName evidence="3">Nlr family card domain protein</fullName>
    </recommendedName>
</protein>
<gene>
    <name evidence="1" type="ORF">HPB52_017648</name>
</gene>
<dbReference type="InterPro" id="IPR032675">
    <property type="entry name" value="LRR_dom_sf"/>
</dbReference>
<proteinExistence type="predicted"/>
<reference evidence="1" key="2">
    <citation type="submission" date="2021-09" db="EMBL/GenBank/DDBJ databases">
        <authorList>
            <person name="Jia N."/>
            <person name="Wang J."/>
            <person name="Shi W."/>
            <person name="Du L."/>
            <person name="Sun Y."/>
            <person name="Zhan W."/>
            <person name="Jiang J."/>
            <person name="Wang Q."/>
            <person name="Zhang B."/>
            <person name="Ji P."/>
            <person name="Sakyi L.B."/>
            <person name="Cui X."/>
            <person name="Yuan T."/>
            <person name="Jiang B."/>
            <person name="Yang W."/>
            <person name="Lam T.T.-Y."/>
            <person name="Chang Q."/>
            <person name="Ding S."/>
            <person name="Wang X."/>
            <person name="Zhu J."/>
            <person name="Ruan X."/>
            <person name="Zhao L."/>
            <person name="Wei J."/>
            <person name="Que T."/>
            <person name="Du C."/>
            <person name="Cheng J."/>
            <person name="Dai P."/>
            <person name="Han X."/>
            <person name="Huang E."/>
            <person name="Gao Y."/>
            <person name="Liu J."/>
            <person name="Shao H."/>
            <person name="Ye R."/>
            <person name="Li L."/>
            <person name="Wei W."/>
            <person name="Wang X."/>
            <person name="Wang C."/>
            <person name="Huo Q."/>
            <person name="Li W."/>
            <person name="Guo W."/>
            <person name="Chen H."/>
            <person name="Chen S."/>
            <person name="Zhou L."/>
            <person name="Zhou L."/>
            <person name="Ni X."/>
            <person name="Tian J."/>
            <person name="Zhou Y."/>
            <person name="Sheng Y."/>
            <person name="Liu T."/>
            <person name="Pan Y."/>
            <person name="Xia L."/>
            <person name="Li J."/>
            <person name="Zhao F."/>
            <person name="Cao W."/>
        </authorList>
    </citation>
    <scope>NUCLEOTIDE SEQUENCE</scope>
    <source>
        <strain evidence="1">Rsan-2018</strain>
        <tissue evidence="1">Larvae</tissue>
    </source>
</reference>
<evidence type="ECO:0008006" key="3">
    <source>
        <dbReference type="Google" id="ProtNLM"/>
    </source>
</evidence>
<keyword evidence="2" id="KW-1185">Reference proteome</keyword>
<dbReference type="VEuPathDB" id="VectorBase:RSAN_039918"/>
<reference evidence="1" key="1">
    <citation type="journal article" date="2020" name="Cell">
        <title>Large-Scale Comparative Analyses of Tick Genomes Elucidate Their Genetic Diversity and Vector Capacities.</title>
        <authorList>
            <consortium name="Tick Genome and Microbiome Consortium (TIGMIC)"/>
            <person name="Jia N."/>
            <person name="Wang J."/>
            <person name="Shi W."/>
            <person name="Du L."/>
            <person name="Sun Y."/>
            <person name="Zhan W."/>
            <person name="Jiang J.F."/>
            <person name="Wang Q."/>
            <person name="Zhang B."/>
            <person name="Ji P."/>
            <person name="Bell-Sakyi L."/>
            <person name="Cui X.M."/>
            <person name="Yuan T.T."/>
            <person name="Jiang B.G."/>
            <person name="Yang W.F."/>
            <person name="Lam T.T."/>
            <person name="Chang Q.C."/>
            <person name="Ding S.J."/>
            <person name="Wang X.J."/>
            <person name="Zhu J.G."/>
            <person name="Ruan X.D."/>
            <person name="Zhao L."/>
            <person name="Wei J.T."/>
            <person name="Ye R.Z."/>
            <person name="Que T.C."/>
            <person name="Du C.H."/>
            <person name="Zhou Y.H."/>
            <person name="Cheng J.X."/>
            <person name="Dai P.F."/>
            <person name="Guo W.B."/>
            <person name="Han X.H."/>
            <person name="Huang E.J."/>
            <person name="Li L.F."/>
            <person name="Wei W."/>
            <person name="Gao Y.C."/>
            <person name="Liu J.Z."/>
            <person name="Shao H.Z."/>
            <person name="Wang X."/>
            <person name="Wang C.C."/>
            <person name="Yang T.C."/>
            <person name="Huo Q.B."/>
            <person name="Li W."/>
            <person name="Chen H.Y."/>
            <person name="Chen S.E."/>
            <person name="Zhou L.G."/>
            <person name="Ni X.B."/>
            <person name="Tian J.H."/>
            <person name="Sheng Y."/>
            <person name="Liu T."/>
            <person name="Pan Y.S."/>
            <person name="Xia L.Y."/>
            <person name="Li J."/>
            <person name="Zhao F."/>
            <person name="Cao W.C."/>
        </authorList>
    </citation>
    <scope>NUCLEOTIDE SEQUENCE</scope>
    <source>
        <strain evidence="1">Rsan-2018</strain>
    </source>
</reference>
<name>A0A9D4PLQ2_RHISA</name>
<dbReference type="AlphaFoldDB" id="A0A9D4PLQ2"/>